<keyword evidence="4" id="KW-1185">Reference proteome</keyword>
<dbReference type="PROSITE" id="PS51502">
    <property type="entry name" value="S_R_A_B_BARREL"/>
    <property type="match status" value="1"/>
</dbReference>
<evidence type="ECO:0000313" key="4">
    <source>
        <dbReference type="Proteomes" id="UP001596053"/>
    </source>
</evidence>
<feature type="region of interest" description="Disordered" evidence="1">
    <location>
        <begin position="93"/>
        <end position="116"/>
    </location>
</feature>
<accession>A0ABW0IQA5</accession>
<dbReference type="Pfam" id="PF07876">
    <property type="entry name" value="Dabb"/>
    <property type="match status" value="1"/>
</dbReference>
<evidence type="ECO:0000256" key="1">
    <source>
        <dbReference type="SAM" id="MobiDB-lite"/>
    </source>
</evidence>
<dbReference type="Gene3D" id="3.30.70.100">
    <property type="match status" value="1"/>
</dbReference>
<reference evidence="4" key="1">
    <citation type="journal article" date="2019" name="Int. J. Syst. Evol. Microbiol.">
        <title>The Global Catalogue of Microorganisms (GCM) 10K type strain sequencing project: providing services to taxonomists for standard genome sequencing and annotation.</title>
        <authorList>
            <consortium name="The Broad Institute Genomics Platform"/>
            <consortium name="The Broad Institute Genome Sequencing Center for Infectious Disease"/>
            <person name="Wu L."/>
            <person name="Ma J."/>
        </authorList>
    </citation>
    <scope>NUCLEOTIDE SEQUENCE [LARGE SCALE GENOMIC DNA]</scope>
    <source>
        <strain evidence="4">NCAIM B.01391</strain>
    </source>
</reference>
<dbReference type="EMBL" id="JBHSLW010000010">
    <property type="protein sequence ID" value="MFC5419801.1"/>
    <property type="molecule type" value="Genomic_DNA"/>
</dbReference>
<proteinExistence type="predicted"/>
<feature type="compositionally biased region" description="Basic and acidic residues" evidence="1">
    <location>
        <begin position="106"/>
        <end position="116"/>
    </location>
</feature>
<comment type="caution">
    <text evidence="3">The sequence shown here is derived from an EMBL/GenBank/DDBJ whole genome shotgun (WGS) entry which is preliminary data.</text>
</comment>
<dbReference type="InterPro" id="IPR011008">
    <property type="entry name" value="Dimeric_a/b-barrel"/>
</dbReference>
<dbReference type="InterPro" id="IPR013097">
    <property type="entry name" value="Dabb"/>
</dbReference>
<dbReference type="Proteomes" id="UP001596053">
    <property type="component" value="Unassembled WGS sequence"/>
</dbReference>
<dbReference type="RefSeq" id="WP_377797777.1">
    <property type="nucleotide sequence ID" value="NZ_JBHSLW010000010.1"/>
</dbReference>
<gene>
    <name evidence="3" type="ORF">ACFPOB_09515</name>
</gene>
<name>A0ABW0IQA5_9HYPH</name>
<dbReference type="SMART" id="SM00886">
    <property type="entry name" value="Dabb"/>
    <property type="match status" value="1"/>
</dbReference>
<evidence type="ECO:0000259" key="2">
    <source>
        <dbReference type="PROSITE" id="PS51502"/>
    </source>
</evidence>
<dbReference type="SUPFAM" id="SSF54909">
    <property type="entry name" value="Dimeric alpha+beta barrel"/>
    <property type="match status" value="1"/>
</dbReference>
<organism evidence="3 4">
    <name type="scientific">Bosea eneae</name>
    <dbReference type="NCBI Taxonomy" id="151454"/>
    <lineage>
        <taxon>Bacteria</taxon>
        <taxon>Pseudomonadati</taxon>
        <taxon>Pseudomonadota</taxon>
        <taxon>Alphaproteobacteria</taxon>
        <taxon>Hyphomicrobiales</taxon>
        <taxon>Boseaceae</taxon>
        <taxon>Bosea</taxon>
    </lineage>
</organism>
<feature type="compositionally biased region" description="Low complexity" evidence="1">
    <location>
        <begin position="95"/>
        <end position="104"/>
    </location>
</feature>
<protein>
    <submittedName>
        <fullName evidence="3">Dabb family protein</fullName>
    </submittedName>
</protein>
<feature type="domain" description="Stress-response A/B barrel" evidence="2">
    <location>
        <begin position="2"/>
        <end position="92"/>
    </location>
</feature>
<evidence type="ECO:0000313" key="3">
    <source>
        <dbReference type="EMBL" id="MFC5419801.1"/>
    </source>
</evidence>
<sequence length="116" mass="12786">MVRHIVFFTAKRAEDIGTTQRLLGRLGEIPHALTFEVAANVRIDAIGEAADIVVYAEFADEAALAAWKMHPIYGETTQAVRPLREFRYSADFRSRSASAHSSLRGGKADDRNDGVP</sequence>